<dbReference type="SUPFAM" id="SSF52058">
    <property type="entry name" value="L domain-like"/>
    <property type="match status" value="3"/>
</dbReference>
<keyword evidence="5 12" id="KW-0812">Transmembrane</keyword>
<dbReference type="EMBL" id="VOIH02000007">
    <property type="protein sequence ID" value="KAF3441407.1"/>
    <property type="molecule type" value="Genomic_DNA"/>
</dbReference>
<dbReference type="PROSITE" id="PS51450">
    <property type="entry name" value="LRR"/>
    <property type="match status" value="2"/>
</dbReference>
<sequence>MAFRSMSNWKWLANGVRRYATATTPKTKAYAPTASEFAELQRHQGRESSKSNKGMKGDFVPVYVPIGMICLSTTLGLYTARQQLFYSPNVFVKKQRRETLPEVVEPDRVLEDADKFFNKSFFSLENMLGLFFQTNEVALLCSGGMSLQFLIAIIVFVLNMNRGIGDNTSIRCVKSEREALVEFKYSLILESDWLSSWGDEDGKKECCKWQGVQCSNITGHVVKLDLKAHNLQGKLSHSLMDLQSLEYLDLSFNKLFEDENLKWLSYLSNLEYLDLSYVYLYRANDWFEVVSGLRRLSTLKLVKCSLPTLNWSQSLIINASTSLVIVDLHQNHMSLSTSSILFQWLFKSNATLVSLDLSSNNLSGLVPSSFGEMVVLRDLDLSDNQLKGMVPESFGNLCSLRSLNLSRNHLNGTLAFLHNFSSCVNSSMLESLGLHSNRFCGSLPDLYAFPWLKEIDLYDNKLVGTLTKSVGNLFELETLDVSYNSLEGVISELHLSSLSKLRNLHLSSNSVKLNLSFDWVPSFNLEFVGLRSCKLGPDFPNWLATQKNLSYLDISDNQIFYSIPKWFWNTTPYLHYLNLSGNRIPGRLPDTLTKFHSLDELDLSSNSFEGPLPTFPTNLTLLNLANNFISGSISSLCNTTTLLSKILDLSDNQLSGVLPDDCVSKWTGLRILKLENNNFSGKIPSSISSLRQIQILNLRNNGFFGELPSSMRDCGKLIMVDLSGNKFSGELPLWMGENLLSSKILILRSNNFDGSIPLSLCGLIYLQILDLAQNNISGNIPQCLDELTAMITFGSYENLDDDDGITRPFISEFFAYWNDKHSNTYENSAKVAHGVLNAIDLSCNKLSGPFPEELCSLGGLIVLNLSRNDLSGELPQNMGEMEGLESLDLSQNQFSGGIPTTMSGLSFLAYLNLSYNNFSGRIPSGVLLDAFDSDAYIGNQALCGPQLTQKYCPLEATSDQSQQDEYKKLFYIGMAMGFFIGFWGTFGSLVLSRTWRHAYFNFLFTLKDWVLLKLALSKAKIQRMLQRAGSEDTTRTTGWTGLFSICIFYGE</sequence>
<dbReference type="Pfam" id="PF13516">
    <property type="entry name" value="LRR_6"/>
    <property type="match status" value="1"/>
</dbReference>
<evidence type="ECO:0000256" key="12">
    <source>
        <dbReference type="SAM" id="Phobius"/>
    </source>
</evidence>
<dbReference type="OrthoDB" id="8731593at2759"/>
<keyword evidence="3" id="KW-1003">Cell membrane</keyword>
<feature type="transmembrane region" description="Helical" evidence="12">
    <location>
        <begin position="969"/>
        <end position="992"/>
    </location>
</feature>
<gene>
    <name evidence="14" type="ORF">FNV43_RR15321</name>
</gene>
<evidence type="ECO:0000256" key="7">
    <source>
        <dbReference type="ARBA" id="ARBA00022737"/>
    </source>
</evidence>
<accession>A0A8K0E1C4</accession>
<keyword evidence="8 12" id="KW-1133">Transmembrane helix</keyword>
<dbReference type="SMART" id="SM00369">
    <property type="entry name" value="LRR_TYP"/>
    <property type="match status" value="7"/>
</dbReference>
<name>A0A8K0E1C4_9ROSA</name>
<feature type="domain" description="Leucine-rich repeat-containing N-terminal plant-type" evidence="13">
    <location>
        <begin position="174"/>
        <end position="215"/>
    </location>
</feature>
<dbReference type="GO" id="GO:0005886">
    <property type="term" value="C:plasma membrane"/>
    <property type="evidence" value="ECO:0007669"/>
    <property type="project" value="UniProtKB-SubCell"/>
</dbReference>
<comment type="subcellular location">
    <subcellularLocation>
        <location evidence="1">Cell membrane</location>
        <topology evidence="1">Single-pass type I membrane protein</topology>
    </subcellularLocation>
</comment>
<keyword evidence="11" id="KW-0325">Glycoprotein</keyword>
<evidence type="ECO:0000256" key="9">
    <source>
        <dbReference type="ARBA" id="ARBA00023136"/>
    </source>
</evidence>
<keyword evidence="4" id="KW-0433">Leucine-rich repeat</keyword>
<evidence type="ECO:0000256" key="1">
    <source>
        <dbReference type="ARBA" id="ARBA00004251"/>
    </source>
</evidence>
<dbReference type="PANTHER" id="PTHR48063:SF101">
    <property type="entry name" value="LRR RECEPTOR-LIKE SERINE_THREONINE-PROTEIN KINASE FLS2"/>
    <property type="match status" value="1"/>
</dbReference>
<dbReference type="InterPro" id="IPR046956">
    <property type="entry name" value="RLP23-like"/>
</dbReference>
<evidence type="ECO:0000313" key="14">
    <source>
        <dbReference type="EMBL" id="KAF3441407.1"/>
    </source>
</evidence>
<proteinExistence type="inferred from homology"/>
<dbReference type="Gene3D" id="3.80.10.10">
    <property type="entry name" value="Ribonuclease Inhibitor"/>
    <property type="match status" value="3"/>
</dbReference>
<feature type="transmembrane region" description="Helical" evidence="12">
    <location>
        <begin position="59"/>
        <end position="80"/>
    </location>
</feature>
<evidence type="ECO:0000256" key="11">
    <source>
        <dbReference type="ARBA" id="ARBA00023180"/>
    </source>
</evidence>
<evidence type="ECO:0000256" key="8">
    <source>
        <dbReference type="ARBA" id="ARBA00022989"/>
    </source>
</evidence>
<dbReference type="InterPro" id="IPR032675">
    <property type="entry name" value="LRR_dom_sf"/>
</dbReference>
<organism evidence="14 15">
    <name type="scientific">Rhamnella rubrinervis</name>
    <dbReference type="NCBI Taxonomy" id="2594499"/>
    <lineage>
        <taxon>Eukaryota</taxon>
        <taxon>Viridiplantae</taxon>
        <taxon>Streptophyta</taxon>
        <taxon>Embryophyta</taxon>
        <taxon>Tracheophyta</taxon>
        <taxon>Spermatophyta</taxon>
        <taxon>Magnoliopsida</taxon>
        <taxon>eudicotyledons</taxon>
        <taxon>Gunneridae</taxon>
        <taxon>Pentapetalae</taxon>
        <taxon>rosids</taxon>
        <taxon>fabids</taxon>
        <taxon>Rosales</taxon>
        <taxon>Rhamnaceae</taxon>
        <taxon>rhamnoid group</taxon>
        <taxon>Rhamneae</taxon>
        <taxon>Rhamnella</taxon>
    </lineage>
</organism>
<dbReference type="Pfam" id="PF00560">
    <property type="entry name" value="LRR_1"/>
    <property type="match status" value="5"/>
</dbReference>
<evidence type="ECO:0000256" key="2">
    <source>
        <dbReference type="ARBA" id="ARBA00009592"/>
    </source>
</evidence>
<keyword evidence="6" id="KW-0732">Signal</keyword>
<keyword evidence="10" id="KW-0675">Receptor</keyword>
<evidence type="ECO:0000256" key="3">
    <source>
        <dbReference type="ARBA" id="ARBA00022475"/>
    </source>
</evidence>
<protein>
    <recommendedName>
        <fullName evidence="13">Leucine-rich repeat-containing N-terminal plant-type domain-containing protein</fullName>
    </recommendedName>
</protein>
<dbReference type="InterPro" id="IPR001611">
    <property type="entry name" value="Leu-rich_rpt"/>
</dbReference>
<dbReference type="FunFam" id="3.80.10.10:FF:000213">
    <property type="entry name" value="Tyrosine-sulfated glycopeptide receptor 1"/>
    <property type="match status" value="1"/>
</dbReference>
<evidence type="ECO:0000256" key="4">
    <source>
        <dbReference type="ARBA" id="ARBA00022614"/>
    </source>
</evidence>
<dbReference type="PRINTS" id="PR00019">
    <property type="entry name" value="LEURICHRPT"/>
</dbReference>
<dbReference type="Proteomes" id="UP000796880">
    <property type="component" value="Unassembled WGS sequence"/>
</dbReference>
<evidence type="ECO:0000313" key="15">
    <source>
        <dbReference type="Proteomes" id="UP000796880"/>
    </source>
</evidence>
<dbReference type="PANTHER" id="PTHR48063">
    <property type="entry name" value="LRR RECEPTOR-LIKE KINASE"/>
    <property type="match status" value="1"/>
</dbReference>
<evidence type="ECO:0000256" key="5">
    <source>
        <dbReference type="ARBA" id="ARBA00022692"/>
    </source>
</evidence>
<dbReference type="FunFam" id="3.80.10.10:FF:001347">
    <property type="entry name" value="LRR receptor-like serine/threonine-protein kinase GSO2"/>
    <property type="match status" value="1"/>
</dbReference>
<keyword evidence="7" id="KW-0677">Repeat</keyword>
<dbReference type="Pfam" id="PF08263">
    <property type="entry name" value="LRRNT_2"/>
    <property type="match status" value="1"/>
</dbReference>
<keyword evidence="15" id="KW-1185">Reference proteome</keyword>
<evidence type="ECO:0000259" key="13">
    <source>
        <dbReference type="Pfam" id="PF08263"/>
    </source>
</evidence>
<dbReference type="SMART" id="SM00365">
    <property type="entry name" value="LRR_SD22"/>
    <property type="match status" value="7"/>
</dbReference>
<comment type="similarity">
    <text evidence="2">Belongs to the RLP family.</text>
</comment>
<dbReference type="InterPro" id="IPR013210">
    <property type="entry name" value="LRR_N_plant-typ"/>
</dbReference>
<reference evidence="14" key="1">
    <citation type="submission" date="2020-03" db="EMBL/GenBank/DDBJ databases">
        <title>A high-quality chromosome-level genome assembly of a woody plant with both climbing and erect habits, Rhamnella rubrinervis.</title>
        <authorList>
            <person name="Lu Z."/>
            <person name="Yang Y."/>
            <person name="Zhu X."/>
            <person name="Sun Y."/>
        </authorList>
    </citation>
    <scope>NUCLEOTIDE SEQUENCE</scope>
    <source>
        <strain evidence="14">BYM</strain>
        <tissue evidence="14">Leaf</tissue>
    </source>
</reference>
<keyword evidence="9 12" id="KW-0472">Membrane</keyword>
<comment type="caution">
    <text evidence="14">The sequence shown here is derived from an EMBL/GenBank/DDBJ whole genome shotgun (WGS) entry which is preliminary data.</text>
</comment>
<evidence type="ECO:0000256" key="10">
    <source>
        <dbReference type="ARBA" id="ARBA00023170"/>
    </source>
</evidence>
<evidence type="ECO:0000256" key="6">
    <source>
        <dbReference type="ARBA" id="ARBA00022729"/>
    </source>
</evidence>
<dbReference type="InterPro" id="IPR003591">
    <property type="entry name" value="Leu-rich_rpt_typical-subtyp"/>
</dbReference>
<dbReference type="Pfam" id="PF13855">
    <property type="entry name" value="LRR_8"/>
    <property type="match status" value="3"/>
</dbReference>
<dbReference type="AlphaFoldDB" id="A0A8K0E1C4"/>